<organism evidence="4 5">
    <name type="scientific">Velamenicoccus archaeovorus</name>
    <dbReference type="NCBI Taxonomy" id="1930593"/>
    <lineage>
        <taxon>Bacteria</taxon>
        <taxon>Pseudomonadati</taxon>
        <taxon>Candidatus Omnitrophota</taxon>
        <taxon>Candidatus Velamenicoccus</taxon>
    </lineage>
</organism>
<dbReference type="KEGG" id="vai:BU251_07215"/>
<dbReference type="Proteomes" id="UP000287243">
    <property type="component" value="Chromosome"/>
</dbReference>
<evidence type="ECO:0000313" key="5">
    <source>
        <dbReference type="Proteomes" id="UP000287243"/>
    </source>
</evidence>
<reference evidence="4 5" key="1">
    <citation type="submission" date="2017-01" db="EMBL/GenBank/DDBJ databases">
        <title>First insights into the biology of 'candidatus Vampirococcus archaeovorus'.</title>
        <authorList>
            <person name="Kizina J."/>
            <person name="Jordan S."/>
            <person name="Stueber K."/>
            <person name="Reinhardt R."/>
            <person name="Harder J."/>
        </authorList>
    </citation>
    <scope>NUCLEOTIDE SEQUENCE [LARGE SCALE GENOMIC DNA]</scope>
    <source>
        <strain evidence="4 5">LiM</strain>
    </source>
</reference>
<dbReference type="RefSeq" id="WP_128700349.1">
    <property type="nucleotide sequence ID" value="NZ_CP019384.1"/>
</dbReference>
<comment type="similarity">
    <text evidence="1">Belongs to the LacAB/RpiB family.</text>
</comment>
<protein>
    <submittedName>
        <fullName evidence="4">Ribose 5-phosphate isomerase B</fullName>
    </submittedName>
</protein>
<dbReference type="SUPFAM" id="SSF89623">
    <property type="entry name" value="Ribose/Galactose isomerase RpiB/AlsB"/>
    <property type="match status" value="1"/>
</dbReference>
<dbReference type="GO" id="GO:0005975">
    <property type="term" value="P:carbohydrate metabolic process"/>
    <property type="evidence" value="ECO:0007669"/>
    <property type="project" value="InterPro"/>
</dbReference>
<evidence type="ECO:0000256" key="2">
    <source>
        <dbReference type="ARBA" id="ARBA00023235"/>
    </source>
</evidence>
<dbReference type="Pfam" id="PF02502">
    <property type="entry name" value="LacAB_rpiB"/>
    <property type="match status" value="1"/>
</dbReference>
<name>A0A410P627_VELA1</name>
<evidence type="ECO:0000313" key="4">
    <source>
        <dbReference type="EMBL" id="QAT17518.1"/>
    </source>
</evidence>
<dbReference type="EMBL" id="CP019384">
    <property type="protein sequence ID" value="QAT17518.1"/>
    <property type="molecule type" value="Genomic_DNA"/>
</dbReference>
<accession>A0A410P627</accession>
<dbReference type="NCBIfam" id="TIGR00689">
    <property type="entry name" value="rpiB_lacA_lacB"/>
    <property type="match status" value="1"/>
</dbReference>
<dbReference type="InterPro" id="IPR003500">
    <property type="entry name" value="RpiB_LacA_LacB"/>
</dbReference>
<dbReference type="PANTHER" id="PTHR30345:SF0">
    <property type="entry name" value="DNA DAMAGE-REPAIR_TOLERATION PROTEIN DRT102"/>
    <property type="match status" value="1"/>
</dbReference>
<dbReference type="InterPro" id="IPR036569">
    <property type="entry name" value="RpiB_LacA_LacB_sf"/>
</dbReference>
<dbReference type="OrthoDB" id="1778624at2"/>
<dbReference type="GO" id="GO:0016861">
    <property type="term" value="F:intramolecular oxidoreductase activity, interconverting aldoses and ketoses"/>
    <property type="evidence" value="ECO:0007669"/>
    <property type="project" value="UniProtKB-ARBA"/>
</dbReference>
<dbReference type="Gene3D" id="3.40.1400.10">
    <property type="entry name" value="Sugar-phosphate isomerase, RpiB/LacA/LacB"/>
    <property type="match status" value="1"/>
</dbReference>
<dbReference type="NCBIfam" id="TIGR01120">
    <property type="entry name" value="rpiB"/>
    <property type="match status" value="1"/>
</dbReference>
<dbReference type="InterPro" id="IPR004785">
    <property type="entry name" value="RpiB"/>
</dbReference>
<dbReference type="AlphaFoldDB" id="A0A410P627"/>
<keyword evidence="2 4" id="KW-0413">Isomerase</keyword>
<dbReference type="PANTHER" id="PTHR30345">
    <property type="entry name" value="RIBOSE-5-PHOSPHATE ISOMERASE B"/>
    <property type="match status" value="1"/>
</dbReference>
<dbReference type="PIRSF" id="PIRSF005384">
    <property type="entry name" value="RpiB_LacA_B"/>
    <property type="match status" value="1"/>
</dbReference>
<keyword evidence="5" id="KW-1185">Reference proteome</keyword>
<gene>
    <name evidence="4" type="ORF">BU251_07215</name>
</gene>
<evidence type="ECO:0000256" key="3">
    <source>
        <dbReference type="PIRSR" id="PIRSR005384-1"/>
    </source>
</evidence>
<sequence length="154" mass="17167">MNCVSRIAVGCDHGGYRLKEAIVRHLRRKGLCVLDMGAFSEESMDYPDTAYKVARAVAGKRAYRGILICKSGIGNCIVANKVAGVRAALCHQLRAVRLSRQHNDANILVLGSFFVKGPMAKKMVDVWLATPFEGGRHARRLKKIEKIERMNRSR</sequence>
<evidence type="ECO:0000256" key="1">
    <source>
        <dbReference type="ARBA" id="ARBA00008754"/>
    </source>
</evidence>
<proteinExistence type="inferred from homology"/>
<feature type="active site" description="Proton donor" evidence="3">
    <location>
        <position position="102"/>
    </location>
</feature>
<dbReference type="NCBIfam" id="NF004051">
    <property type="entry name" value="PRK05571.1"/>
    <property type="match status" value="1"/>
</dbReference>
<feature type="active site" description="Proton acceptor" evidence="3">
    <location>
        <position position="69"/>
    </location>
</feature>